<proteinExistence type="predicted"/>
<accession>A0A6A5ES57</accession>
<dbReference type="Proteomes" id="UP000465112">
    <property type="component" value="Chromosome 10"/>
</dbReference>
<evidence type="ECO:0000313" key="3">
    <source>
        <dbReference type="Proteomes" id="UP000465112"/>
    </source>
</evidence>
<evidence type="ECO:0000313" key="2">
    <source>
        <dbReference type="EMBL" id="KAF1384926.1"/>
    </source>
</evidence>
<feature type="region of interest" description="Disordered" evidence="1">
    <location>
        <begin position="57"/>
        <end position="84"/>
    </location>
</feature>
<protein>
    <submittedName>
        <fullName evidence="2">Uncharacterized protein</fullName>
    </submittedName>
</protein>
<sequence>MLPSGTRGLRETMGGLCEAGAAESRVTGPLFSVLVPWPPRSMAESWKRRLQREKWSSKTLGGAVRATDQPAGRGDAHGHVFPTRDPCRSRARHCFERPPPGSDFYALPLPWGALQRRAYACPA</sequence>
<name>A0A6A5ES57_PERFL</name>
<organism evidence="2 3">
    <name type="scientific">Perca fluviatilis</name>
    <name type="common">European perch</name>
    <dbReference type="NCBI Taxonomy" id="8168"/>
    <lineage>
        <taxon>Eukaryota</taxon>
        <taxon>Metazoa</taxon>
        <taxon>Chordata</taxon>
        <taxon>Craniata</taxon>
        <taxon>Vertebrata</taxon>
        <taxon>Euteleostomi</taxon>
        <taxon>Actinopterygii</taxon>
        <taxon>Neopterygii</taxon>
        <taxon>Teleostei</taxon>
        <taxon>Neoteleostei</taxon>
        <taxon>Acanthomorphata</taxon>
        <taxon>Eupercaria</taxon>
        <taxon>Perciformes</taxon>
        <taxon>Percoidei</taxon>
        <taxon>Percidae</taxon>
        <taxon>Percinae</taxon>
        <taxon>Perca</taxon>
    </lineage>
</organism>
<dbReference type="EMBL" id="VHII01000010">
    <property type="protein sequence ID" value="KAF1384926.1"/>
    <property type="molecule type" value="Genomic_DNA"/>
</dbReference>
<keyword evidence="3" id="KW-1185">Reference proteome</keyword>
<dbReference type="AlphaFoldDB" id="A0A6A5ES57"/>
<evidence type="ECO:0000256" key="1">
    <source>
        <dbReference type="SAM" id="MobiDB-lite"/>
    </source>
</evidence>
<gene>
    <name evidence="2" type="ORF">PFLUV_G00125260</name>
</gene>
<comment type="caution">
    <text evidence="2">The sequence shown here is derived from an EMBL/GenBank/DDBJ whole genome shotgun (WGS) entry which is preliminary data.</text>
</comment>
<reference evidence="2 3" key="1">
    <citation type="submission" date="2019-06" db="EMBL/GenBank/DDBJ databases">
        <title>A chromosome-scale genome assembly of the European perch, Perca fluviatilis.</title>
        <authorList>
            <person name="Roques C."/>
            <person name="Zahm M."/>
            <person name="Cabau C."/>
            <person name="Klopp C."/>
            <person name="Bouchez O."/>
            <person name="Donnadieu C."/>
            <person name="Kuhl H."/>
            <person name="Gislard M."/>
            <person name="Guendouz S."/>
            <person name="Journot L."/>
            <person name="Haffray P."/>
            <person name="Bestin A."/>
            <person name="Morvezen R."/>
            <person name="Feron R."/>
            <person name="Wen M."/>
            <person name="Jouanno E."/>
            <person name="Herpin A."/>
            <person name="Schartl M."/>
            <person name="Postlethwait J."/>
            <person name="Schaerlinger B."/>
            <person name="Chardard D."/>
            <person name="Lecocq T."/>
            <person name="Poncet C."/>
            <person name="Jaffrelo L."/>
            <person name="Lampietro C."/>
            <person name="Guiguen Y."/>
        </authorList>
    </citation>
    <scope>NUCLEOTIDE SEQUENCE [LARGE SCALE GENOMIC DNA]</scope>
    <source>
        <tissue evidence="2">Blood</tissue>
    </source>
</reference>